<feature type="domain" description="PWWP" evidence="16">
    <location>
        <begin position="970"/>
        <end position="1042"/>
    </location>
</feature>
<evidence type="ECO:0000313" key="18">
    <source>
        <dbReference type="EMBL" id="KAK7020204.1"/>
    </source>
</evidence>
<dbReference type="InterPro" id="IPR019542">
    <property type="entry name" value="Enhancer_polycomb-like_N"/>
</dbReference>
<evidence type="ECO:0000256" key="10">
    <source>
        <dbReference type="PROSITE-ProRule" id="PRU00035"/>
    </source>
</evidence>
<feature type="region of interest" description="Disordered" evidence="13">
    <location>
        <begin position="306"/>
        <end position="326"/>
    </location>
</feature>
<evidence type="ECO:0000256" key="7">
    <source>
        <dbReference type="ARBA" id="ARBA00022990"/>
    </source>
</evidence>
<dbReference type="Gene3D" id="3.30.40.10">
    <property type="entry name" value="Zinc/RING finger domain, C3HC4 (zinc finger)"/>
    <property type="match status" value="2"/>
</dbReference>
<dbReference type="InterPro" id="IPR036427">
    <property type="entry name" value="Bromodomain-like_sf"/>
</dbReference>
<dbReference type="InterPro" id="IPR011011">
    <property type="entry name" value="Znf_FYVE_PHD"/>
</dbReference>
<feature type="compositionally biased region" description="Acidic residues" evidence="13">
    <location>
        <begin position="1080"/>
        <end position="1089"/>
    </location>
</feature>
<dbReference type="InterPro" id="IPR019787">
    <property type="entry name" value="Znf_PHD-finger"/>
</dbReference>
<feature type="region of interest" description="Disordered" evidence="13">
    <location>
        <begin position="1072"/>
        <end position="1098"/>
    </location>
</feature>
<evidence type="ECO:0008006" key="20">
    <source>
        <dbReference type="Google" id="ProtNLM"/>
    </source>
</evidence>
<accession>A0AAW0B3G2</accession>
<dbReference type="PROSITE" id="PS01359">
    <property type="entry name" value="ZF_PHD_1"/>
    <property type="match status" value="1"/>
</dbReference>
<dbReference type="Pfam" id="PF13831">
    <property type="entry name" value="PHD_2"/>
    <property type="match status" value="1"/>
</dbReference>
<dbReference type="InterPro" id="IPR000313">
    <property type="entry name" value="PWWP_dom"/>
</dbReference>
<dbReference type="InterPro" id="IPR013083">
    <property type="entry name" value="Znf_RING/FYVE/PHD"/>
</dbReference>
<evidence type="ECO:0000256" key="3">
    <source>
        <dbReference type="ARBA" id="ARBA00022723"/>
    </source>
</evidence>
<evidence type="ECO:0000313" key="19">
    <source>
        <dbReference type="Proteomes" id="UP001383192"/>
    </source>
</evidence>
<proteinExistence type="predicted"/>
<evidence type="ECO:0000256" key="11">
    <source>
        <dbReference type="PROSITE-ProRule" id="PRU00146"/>
    </source>
</evidence>
<dbReference type="SUPFAM" id="SSF63748">
    <property type="entry name" value="Tudor/PWWP/MBT"/>
    <property type="match status" value="1"/>
</dbReference>
<keyword evidence="5 11" id="KW-0863">Zinc-finger</keyword>
<dbReference type="Gene3D" id="1.20.920.10">
    <property type="entry name" value="Bromodomain-like"/>
    <property type="match status" value="1"/>
</dbReference>
<dbReference type="GO" id="GO:0005634">
    <property type="term" value="C:nucleus"/>
    <property type="evidence" value="ECO:0007669"/>
    <property type="project" value="UniProtKB-SubCell"/>
</dbReference>
<dbReference type="PROSITE" id="PS50016">
    <property type="entry name" value="ZF_PHD_2"/>
    <property type="match status" value="1"/>
</dbReference>
<reference evidence="18 19" key="1">
    <citation type="submission" date="2024-01" db="EMBL/GenBank/DDBJ databases">
        <title>A draft genome for a cacao thread blight-causing isolate of Paramarasmius palmivorus.</title>
        <authorList>
            <person name="Baruah I.K."/>
            <person name="Bukari Y."/>
            <person name="Amoako-Attah I."/>
            <person name="Meinhardt L.W."/>
            <person name="Bailey B.A."/>
            <person name="Cohen S.P."/>
        </authorList>
    </citation>
    <scope>NUCLEOTIDE SEQUENCE [LARGE SCALE GENOMIC DNA]</scope>
    <source>
        <strain evidence="18 19">GH-12</strain>
    </source>
</reference>
<dbReference type="PROSITE" id="PS50014">
    <property type="entry name" value="BROMODOMAIN_2"/>
    <property type="match status" value="1"/>
</dbReference>
<dbReference type="AlphaFoldDB" id="A0AAW0B3G2"/>
<dbReference type="FunFam" id="3.30.40.10:FF:000007">
    <property type="entry name" value="Bromodomain containing 1, isoform CRA_b"/>
    <property type="match status" value="1"/>
</dbReference>
<keyword evidence="2" id="KW-0597">Phosphoprotein</keyword>
<protein>
    <recommendedName>
        <fullName evidence="20">Peregrin</fullName>
    </recommendedName>
</protein>
<comment type="caution">
    <text evidence="18">The sequence shown here is derived from an EMBL/GenBank/DDBJ whole genome shotgun (WGS) entry which is preliminary data.</text>
</comment>
<keyword evidence="8 10" id="KW-0103">Bromodomain</keyword>
<evidence type="ECO:0000259" key="14">
    <source>
        <dbReference type="PROSITE" id="PS50014"/>
    </source>
</evidence>
<dbReference type="CDD" id="cd05839">
    <property type="entry name" value="PWWP_BRPF"/>
    <property type="match status" value="1"/>
</dbReference>
<evidence type="ECO:0000259" key="17">
    <source>
        <dbReference type="PROSITE" id="PS51805"/>
    </source>
</evidence>
<dbReference type="GO" id="GO:0006357">
    <property type="term" value="P:regulation of transcription by RNA polymerase II"/>
    <property type="evidence" value="ECO:0007669"/>
    <property type="project" value="TreeGrafter"/>
</dbReference>
<evidence type="ECO:0000256" key="6">
    <source>
        <dbReference type="ARBA" id="ARBA00022833"/>
    </source>
</evidence>
<dbReference type="Pfam" id="PF00439">
    <property type="entry name" value="Bromodomain"/>
    <property type="match status" value="1"/>
</dbReference>
<organism evidence="18 19">
    <name type="scientific">Paramarasmius palmivorus</name>
    <dbReference type="NCBI Taxonomy" id="297713"/>
    <lineage>
        <taxon>Eukaryota</taxon>
        <taxon>Fungi</taxon>
        <taxon>Dikarya</taxon>
        <taxon>Basidiomycota</taxon>
        <taxon>Agaricomycotina</taxon>
        <taxon>Agaricomycetes</taxon>
        <taxon>Agaricomycetidae</taxon>
        <taxon>Agaricales</taxon>
        <taxon>Marasmiineae</taxon>
        <taxon>Marasmiaceae</taxon>
        <taxon>Paramarasmius</taxon>
    </lineage>
</organism>
<feature type="compositionally biased region" description="Basic and acidic residues" evidence="13">
    <location>
        <begin position="306"/>
        <end position="319"/>
    </location>
</feature>
<dbReference type="SMART" id="SM00293">
    <property type="entry name" value="PWWP"/>
    <property type="match status" value="1"/>
</dbReference>
<evidence type="ECO:0000256" key="2">
    <source>
        <dbReference type="ARBA" id="ARBA00022553"/>
    </source>
</evidence>
<dbReference type="GO" id="GO:0006325">
    <property type="term" value="P:chromatin organization"/>
    <property type="evidence" value="ECO:0007669"/>
    <property type="project" value="UniProtKB-ARBA"/>
</dbReference>
<dbReference type="SUPFAM" id="SSF47370">
    <property type="entry name" value="Bromodomain"/>
    <property type="match status" value="1"/>
</dbReference>
<feature type="region of interest" description="Disordered" evidence="13">
    <location>
        <begin position="639"/>
        <end position="684"/>
    </location>
</feature>
<evidence type="ECO:0000256" key="5">
    <source>
        <dbReference type="ARBA" id="ARBA00022771"/>
    </source>
</evidence>
<keyword evidence="6" id="KW-0862">Zinc</keyword>
<evidence type="ECO:0000259" key="16">
    <source>
        <dbReference type="PROSITE" id="PS50812"/>
    </source>
</evidence>
<gene>
    <name evidence="18" type="ORF">VNI00_017817</name>
</gene>
<evidence type="ECO:0000256" key="1">
    <source>
        <dbReference type="ARBA" id="ARBA00004123"/>
    </source>
</evidence>
<dbReference type="InterPro" id="IPR019786">
    <property type="entry name" value="Zinc_finger_PHD-type_CS"/>
</dbReference>
<keyword evidence="7" id="KW-0007">Acetylation</keyword>
<dbReference type="CDD" id="cd15492">
    <property type="entry name" value="PHD_BRPF_JADE_like"/>
    <property type="match status" value="1"/>
</dbReference>
<sequence length="1098" mass="123914">MVRGRTSPGPQGPALPKVEFEKVEDDTSTPPSGVHDHQARSYGYNDFSDFRRPAHYIRHIEPLEMDLARQVEYDMDEQDKEWLDTLNADRKKDQLGTISYELFEIVMDRLEKEWFDLTKNIPKPDFAMPSEDSTCAICDDSEGENSNAIVFCDGCNLAVHQDCYGVPYIPEGQWLCRKCTVSPENPVSCVLCPNEGGAFKQTVSGDWVHLLCAIWIPETRVANEVFMEPVTGVEKISKQRWKLKCSLCDVREGACIQCAKTSCFLAFHPTCARKDKLLLPMKNAQGAEPLALTCYCERHLPTEQQEAREKALANEETNDHPSNSTKSARAYAKSYKPGPPLIPAIVVDRIAQYVSKVNVRKKLDFLYMMCRYWSLKREARRGAPLLKRLHLEPWTASTNAKLQSEEERALKLEQLRRLRRDLEQAKQLVDLTRKRELRKRQQAELMQDVLSQFLFAHEKTLRLAFERIVMLDRNEYFKNPVNRADVPDYFDIIKKPMCWTTIDEKLDKHQYWDVDEFKSDIHLVIENALLYNKSGSAYHKAAVRLQTASQPILQDLESLAVQHLSPSMFTEAAVESSAVVEPKDEALTPTLGNLQSLPSIGDLEPPLDILELFYAPEEIKDDLPFLLDDDPVDSLFKFELEREKPPPPPPPAKPRKGRHKPTQAEREAFNAKRREQRAAAKAEKEAAIAAAEAFNWGPRTRRAVATESGASEALVDASIASTSFAIGSRMSRPKAEPLPSHPEVLDSVDNGASFRYFNSGWILPTDTRRGGRQPPTILPPTPPPRKRSRQSTSERAPSALSMFSTAEEENQTLHSHDVVGDETGPPVTEQMEVPTETAMEVDSTNQGMDVQTTDIPPGNIIHNPDGTVIIEELDTPATRKQKNIRKKAERARQLQEANKASVNGEQDADSSPLSEPGEEVPQERPRRERKQTAKAKESTIYGRGIRSAYTPAAPTTNPPAVPGVDTKYEAGTLVWAKFKTFPWWPAVVHNDDGIDVPQNIKALRVTESEKLKDDTITIVQYFDKTDSWACVPLNKLLMLGEDKALDEDMIAANSRRQNWKSPKLRNECRAAFRRAMSEKEDPDAEDENPQADGVEDKT</sequence>
<keyword evidence="9" id="KW-0539">Nucleus</keyword>
<keyword evidence="19" id="KW-1185">Reference proteome</keyword>
<dbReference type="InterPro" id="IPR001965">
    <property type="entry name" value="Znf_PHD"/>
</dbReference>
<dbReference type="FunFam" id="3.30.40.10:FF:000008">
    <property type="entry name" value="Bromodomain containing 1, isoform CRA_a"/>
    <property type="match status" value="1"/>
</dbReference>
<dbReference type="Proteomes" id="UP001383192">
    <property type="component" value="Unassembled WGS sequence"/>
</dbReference>
<dbReference type="InterPro" id="IPR034732">
    <property type="entry name" value="EPHD"/>
</dbReference>
<feature type="compositionally biased region" description="Basic and acidic residues" evidence="13">
    <location>
        <begin position="921"/>
        <end position="937"/>
    </location>
</feature>
<dbReference type="InterPro" id="IPR018359">
    <property type="entry name" value="Bromodomain_CS"/>
</dbReference>
<feature type="domain" description="Bromo" evidence="14">
    <location>
        <begin position="469"/>
        <end position="539"/>
    </location>
</feature>
<dbReference type="EMBL" id="JAYKXP010000191">
    <property type="protein sequence ID" value="KAK7020204.1"/>
    <property type="molecule type" value="Genomic_DNA"/>
</dbReference>
<dbReference type="Gene3D" id="2.30.30.140">
    <property type="match status" value="1"/>
</dbReference>
<dbReference type="PROSITE" id="PS51805">
    <property type="entry name" value="EPHD"/>
    <property type="match status" value="1"/>
</dbReference>
<keyword evidence="4" id="KW-0677">Repeat</keyword>
<dbReference type="CDD" id="cd04369">
    <property type="entry name" value="Bromodomain"/>
    <property type="match status" value="1"/>
</dbReference>
<feature type="compositionally biased region" description="Basic and acidic residues" evidence="13">
    <location>
        <begin position="662"/>
        <end position="684"/>
    </location>
</feature>
<dbReference type="GO" id="GO:0008270">
    <property type="term" value="F:zinc ion binding"/>
    <property type="evidence" value="ECO:0007669"/>
    <property type="project" value="UniProtKB-KW"/>
</dbReference>
<feature type="region of interest" description="Disordered" evidence="13">
    <location>
        <begin position="1"/>
        <end position="40"/>
    </location>
</feature>
<evidence type="ECO:0000256" key="8">
    <source>
        <dbReference type="ARBA" id="ARBA00023117"/>
    </source>
</evidence>
<comment type="subcellular location">
    <subcellularLocation>
        <location evidence="1">Nucleus</location>
    </subcellularLocation>
</comment>
<dbReference type="SUPFAM" id="SSF57903">
    <property type="entry name" value="FYVE/PHD zinc finger"/>
    <property type="match status" value="1"/>
</dbReference>
<dbReference type="SMART" id="SM00249">
    <property type="entry name" value="PHD"/>
    <property type="match status" value="2"/>
</dbReference>
<evidence type="ECO:0000256" key="9">
    <source>
        <dbReference type="ARBA" id="ARBA00023242"/>
    </source>
</evidence>
<dbReference type="Pfam" id="PF13832">
    <property type="entry name" value="zf-HC5HC2H_2"/>
    <property type="match status" value="1"/>
</dbReference>
<keyword evidence="3" id="KW-0479">Metal-binding</keyword>
<dbReference type="InterPro" id="IPR001487">
    <property type="entry name" value="Bromodomain"/>
</dbReference>
<feature type="compositionally biased region" description="Basic residues" evidence="13">
    <location>
        <begin position="879"/>
        <end position="889"/>
    </location>
</feature>
<dbReference type="Pfam" id="PF10513">
    <property type="entry name" value="EPL1"/>
    <property type="match status" value="1"/>
</dbReference>
<feature type="region of interest" description="Disordered" evidence="13">
    <location>
        <begin position="873"/>
        <end position="960"/>
    </location>
</feature>
<feature type="domain" description="PHD-type" evidence="17">
    <location>
        <begin position="186"/>
        <end position="300"/>
    </location>
</feature>
<dbReference type="InterPro" id="IPR050701">
    <property type="entry name" value="Histone_Mod_Regulator"/>
</dbReference>
<feature type="region of interest" description="Disordered" evidence="13">
    <location>
        <begin position="762"/>
        <end position="827"/>
    </location>
</feature>
<evidence type="ECO:0000256" key="4">
    <source>
        <dbReference type="ARBA" id="ARBA00022737"/>
    </source>
</evidence>
<feature type="coiled-coil region" evidence="12">
    <location>
        <begin position="408"/>
        <end position="435"/>
    </location>
</feature>
<dbReference type="Pfam" id="PF00855">
    <property type="entry name" value="PWWP"/>
    <property type="match status" value="1"/>
</dbReference>
<dbReference type="PRINTS" id="PR00503">
    <property type="entry name" value="BROMODOMAIN"/>
</dbReference>
<dbReference type="PANTHER" id="PTHR13793:SF107">
    <property type="entry name" value="BROMODOMAIN-CONTAINING PROTEIN HOMOLOG"/>
    <property type="match status" value="1"/>
</dbReference>
<dbReference type="PROSITE" id="PS00633">
    <property type="entry name" value="BROMODOMAIN_1"/>
    <property type="match status" value="1"/>
</dbReference>
<evidence type="ECO:0000259" key="15">
    <source>
        <dbReference type="PROSITE" id="PS50016"/>
    </source>
</evidence>
<feature type="compositionally biased region" description="Polar residues" evidence="13">
    <location>
        <begin position="895"/>
        <end position="913"/>
    </location>
</feature>
<evidence type="ECO:0000256" key="13">
    <source>
        <dbReference type="SAM" id="MobiDB-lite"/>
    </source>
</evidence>
<evidence type="ECO:0000256" key="12">
    <source>
        <dbReference type="SAM" id="Coils"/>
    </source>
</evidence>
<dbReference type="PROSITE" id="PS50812">
    <property type="entry name" value="PWWP"/>
    <property type="match status" value="1"/>
</dbReference>
<keyword evidence="12" id="KW-0175">Coiled coil</keyword>
<feature type="domain" description="PHD-type" evidence="15">
    <location>
        <begin position="132"/>
        <end position="182"/>
    </location>
</feature>
<name>A0AAW0B3G2_9AGAR</name>
<dbReference type="PANTHER" id="PTHR13793">
    <property type="entry name" value="PHD FINGER PROTEINS"/>
    <property type="match status" value="1"/>
</dbReference>
<dbReference type="SMART" id="SM00297">
    <property type="entry name" value="BROMO"/>
    <property type="match status" value="1"/>
</dbReference>